<accession>A0A1I3YUR9</accession>
<protein>
    <submittedName>
        <fullName evidence="3">Diguanylate cyclase (GGDEF) domain-containing protein</fullName>
    </submittedName>
</protein>
<evidence type="ECO:0000256" key="1">
    <source>
        <dbReference type="ARBA" id="ARBA00001946"/>
    </source>
</evidence>
<dbReference type="Pfam" id="PF00990">
    <property type="entry name" value="GGDEF"/>
    <property type="match status" value="1"/>
</dbReference>
<dbReference type="SMART" id="SM00267">
    <property type="entry name" value="GGDEF"/>
    <property type="match status" value="1"/>
</dbReference>
<dbReference type="InterPro" id="IPR029787">
    <property type="entry name" value="Nucleotide_cyclase"/>
</dbReference>
<organism evidence="3 4">
    <name type="scientific">Methylophaga sulfidovorans</name>
    <dbReference type="NCBI Taxonomy" id="45496"/>
    <lineage>
        <taxon>Bacteria</taxon>
        <taxon>Pseudomonadati</taxon>
        <taxon>Pseudomonadota</taxon>
        <taxon>Gammaproteobacteria</taxon>
        <taxon>Thiotrichales</taxon>
        <taxon>Piscirickettsiaceae</taxon>
        <taxon>Methylophaga</taxon>
    </lineage>
</organism>
<dbReference type="InterPro" id="IPR000160">
    <property type="entry name" value="GGDEF_dom"/>
</dbReference>
<evidence type="ECO:0000313" key="4">
    <source>
        <dbReference type="Proteomes" id="UP000198924"/>
    </source>
</evidence>
<dbReference type="PROSITE" id="PS50887">
    <property type="entry name" value="GGDEF"/>
    <property type="match status" value="1"/>
</dbReference>
<feature type="domain" description="GGDEF" evidence="2">
    <location>
        <begin position="295"/>
        <end position="433"/>
    </location>
</feature>
<keyword evidence="4" id="KW-1185">Reference proteome</keyword>
<dbReference type="SUPFAM" id="SSF55073">
    <property type="entry name" value="Nucleotide cyclase"/>
    <property type="match status" value="1"/>
</dbReference>
<dbReference type="EMBL" id="FOSH01000009">
    <property type="protein sequence ID" value="SFK35614.1"/>
    <property type="molecule type" value="Genomic_DNA"/>
</dbReference>
<evidence type="ECO:0000259" key="2">
    <source>
        <dbReference type="PROSITE" id="PS50887"/>
    </source>
</evidence>
<dbReference type="GO" id="GO:0003824">
    <property type="term" value="F:catalytic activity"/>
    <property type="evidence" value="ECO:0007669"/>
    <property type="project" value="UniProtKB-ARBA"/>
</dbReference>
<evidence type="ECO:0000313" key="3">
    <source>
        <dbReference type="EMBL" id="SFK35614.1"/>
    </source>
</evidence>
<gene>
    <name evidence="3" type="ORF">SAMN04488079_1095</name>
</gene>
<dbReference type="Gene3D" id="3.30.70.270">
    <property type="match status" value="1"/>
</dbReference>
<dbReference type="OrthoDB" id="9808408at2"/>
<dbReference type="CDD" id="cd01949">
    <property type="entry name" value="GGDEF"/>
    <property type="match status" value="1"/>
</dbReference>
<dbReference type="Proteomes" id="UP000198924">
    <property type="component" value="Unassembled WGS sequence"/>
</dbReference>
<dbReference type="STRING" id="45496.SAMN04488079_1095"/>
<name>A0A1I3YUR9_9GAMM</name>
<proteinExistence type="predicted"/>
<reference evidence="4" key="1">
    <citation type="submission" date="2016-10" db="EMBL/GenBank/DDBJ databases">
        <authorList>
            <person name="Varghese N."/>
            <person name="Submissions S."/>
        </authorList>
    </citation>
    <scope>NUCLEOTIDE SEQUENCE [LARGE SCALE GENOMIC DNA]</scope>
    <source>
        <strain evidence="4">DSM 11578</strain>
    </source>
</reference>
<dbReference type="PANTHER" id="PTHR46663">
    <property type="entry name" value="DIGUANYLATE CYCLASE DGCT-RELATED"/>
    <property type="match status" value="1"/>
</dbReference>
<sequence length="436" mass="49519">MTADYSHLTHIKSLDELALYELIPTIVWIFDLDRHGWWWGNEAALTFWGLNSVDELVNKDLSGDTQGARDRMLQTFELAAKNGISIDPWTTYPNGKAKTLYMLHKAVLIGPERHRAIIAYVNEQVELGETPENLLLVEAMRYTTVLVSTFTFSGEIVIENPAATEAYKHIIPQQLSDDKNAFTARFEHPEEGIKRLKEATEKRVGRWTHMMRTSAGLRQHTLDIRITRHPLTAEFLILVTEYDVSELHQALDAANHAQIELKKQAHFDAITGLPSLHYLQQHAGDYLAKAKRQNQQIAIMFLDLDGFKSVNDSWGHDAGDQVLQQVAQRFTHILRQSDQLARIGGDEFVIMIDDLKDRADVETIAQKLIDELKAPIDFTFSNNETKQVKIGVSIGISFFPDHGSTLDDLVKVADRAMYDVKRQGKNNYSLAKFVLL</sequence>
<dbReference type="FunFam" id="3.30.70.270:FF:000001">
    <property type="entry name" value="Diguanylate cyclase domain protein"/>
    <property type="match status" value="1"/>
</dbReference>
<dbReference type="InterPro" id="IPR052163">
    <property type="entry name" value="DGC-Regulatory_Protein"/>
</dbReference>
<comment type="cofactor">
    <cofactor evidence="1">
        <name>Mg(2+)</name>
        <dbReference type="ChEBI" id="CHEBI:18420"/>
    </cofactor>
</comment>
<dbReference type="AlphaFoldDB" id="A0A1I3YUR9"/>
<dbReference type="NCBIfam" id="TIGR00254">
    <property type="entry name" value="GGDEF"/>
    <property type="match status" value="1"/>
</dbReference>
<dbReference type="InterPro" id="IPR043128">
    <property type="entry name" value="Rev_trsase/Diguanyl_cyclase"/>
</dbReference>
<dbReference type="PANTHER" id="PTHR46663:SF2">
    <property type="entry name" value="GGDEF DOMAIN-CONTAINING PROTEIN"/>
    <property type="match status" value="1"/>
</dbReference>